<evidence type="ECO:0000259" key="1">
    <source>
        <dbReference type="Pfam" id="PF23296"/>
    </source>
</evidence>
<dbReference type="InterPro" id="IPR055507">
    <property type="entry name" value="DUF7079"/>
</dbReference>
<accession>A0A518CX22</accession>
<keyword evidence="3" id="KW-1185">Reference proteome</keyword>
<dbReference type="OrthoDB" id="6903108at2"/>
<evidence type="ECO:0000313" key="3">
    <source>
        <dbReference type="Proteomes" id="UP000319342"/>
    </source>
</evidence>
<dbReference type="EMBL" id="CP036290">
    <property type="protein sequence ID" value="QDU83775.1"/>
    <property type="molecule type" value="Genomic_DNA"/>
</dbReference>
<sequence length="124" mass="13553">MDHPSDDLANRRPVWTALATLFLDDDPRATLASRARTLAASPYSLDELEQVFKDEVLPVCGANLASPAGEWAGFDADWLEARILDVVAKPASRAKRLVASWNAPSADWRATLDEVARLRGSQHG</sequence>
<dbReference type="RefSeq" id="WP_145184074.1">
    <property type="nucleotide sequence ID" value="NZ_CP036290.1"/>
</dbReference>
<gene>
    <name evidence="2" type="ORF">Pla163_08760</name>
</gene>
<dbReference type="Pfam" id="PF23296">
    <property type="entry name" value="DUF7079"/>
    <property type="match status" value="1"/>
</dbReference>
<proteinExistence type="predicted"/>
<name>A0A518CX22_9BACT</name>
<feature type="domain" description="DUF7079" evidence="1">
    <location>
        <begin position="10"/>
        <end position="109"/>
    </location>
</feature>
<evidence type="ECO:0000313" key="2">
    <source>
        <dbReference type="EMBL" id="QDU83775.1"/>
    </source>
</evidence>
<organism evidence="2 3">
    <name type="scientific">Rohdeia mirabilis</name>
    <dbReference type="NCBI Taxonomy" id="2528008"/>
    <lineage>
        <taxon>Bacteria</taxon>
        <taxon>Pseudomonadati</taxon>
        <taxon>Planctomycetota</taxon>
        <taxon>Planctomycetia</taxon>
        <taxon>Planctomycetia incertae sedis</taxon>
        <taxon>Rohdeia</taxon>
    </lineage>
</organism>
<reference evidence="2 3" key="1">
    <citation type="submission" date="2019-02" db="EMBL/GenBank/DDBJ databases">
        <title>Deep-cultivation of Planctomycetes and their phenomic and genomic characterization uncovers novel biology.</title>
        <authorList>
            <person name="Wiegand S."/>
            <person name="Jogler M."/>
            <person name="Boedeker C."/>
            <person name="Pinto D."/>
            <person name="Vollmers J."/>
            <person name="Rivas-Marin E."/>
            <person name="Kohn T."/>
            <person name="Peeters S.H."/>
            <person name="Heuer A."/>
            <person name="Rast P."/>
            <person name="Oberbeckmann S."/>
            <person name="Bunk B."/>
            <person name="Jeske O."/>
            <person name="Meyerdierks A."/>
            <person name="Storesund J.E."/>
            <person name="Kallscheuer N."/>
            <person name="Luecker S."/>
            <person name="Lage O.M."/>
            <person name="Pohl T."/>
            <person name="Merkel B.J."/>
            <person name="Hornburger P."/>
            <person name="Mueller R.-W."/>
            <person name="Bruemmer F."/>
            <person name="Labrenz M."/>
            <person name="Spormann A.M."/>
            <person name="Op den Camp H."/>
            <person name="Overmann J."/>
            <person name="Amann R."/>
            <person name="Jetten M.S.M."/>
            <person name="Mascher T."/>
            <person name="Medema M.H."/>
            <person name="Devos D.P."/>
            <person name="Kaster A.-K."/>
            <person name="Ovreas L."/>
            <person name="Rohde M."/>
            <person name="Galperin M.Y."/>
            <person name="Jogler C."/>
        </authorList>
    </citation>
    <scope>NUCLEOTIDE SEQUENCE [LARGE SCALE GENOMIC DNA]</scope>
    <source>
        <strain evidence="2 3">Pla163</strain>
    </source>
</reference>
<dbReference type="Proteomes" id="UP000319342">
    <property type="component" value="Chromosome"/>
</dbReference>
<dbReference type="AlphaFoldDB" id="A0A518CX22"/>
<protein>
    <recommendedName>
        <fullName evidence="1">DUF7079 domain-containing protein</fullName>
    </recommendedName>
</protein>